<dbReference type="EMBL" id="DAKRPA010000019">
    <property type="protein sequence ID" value="DBA03437.1"/>
    <property type="molecule type" value="Genomic_DNA"/>
</dbReference>
<evidence type="ECO:0000313" key="3">
    <source>
        <dbReference type="Proteomes" id="UP001146120"/>
    </source>
</evidence>
<proteinExistence type="predicted"/>
<feature type="compositionally biased region" description="Basic residues" evidence="1">
    <location>
        <begin position="23"/>
        <end position="36"/>
    </location>
</feature>
<dbReference type="GO" id="GO:0005730">
    <property type="term" value="C:nucleolus"/>
    <property type="evidence" value="ECO:0007669"/>
    <property type="project" value="TreeGrafter"/>
</dbReference>
<keyword evidence="3" id="KW-1185">Reference proteome</keyword>
<reference evidence="2" key="1">
    <citation type="submission" date="2022-11" db="EMBL/GenBank/DDBJ databases">
        <authorList>
            <person name="Morgan W.R."/>
            <person name="Tartar A."/>
        </authorList>
    </citation>
    <scope>NUCLEOTIDE SEQUENCE</scope>
    <source>
        <strain evidence="2">ARSEF 373</strain>
    </source>
</reference>
<reference evidence="2" key="2">
    <citation type="journal article" date="2023" name="Microbiol Resour">
        <title>Decontamination and Annotation of the Draft Genome Sequence of the Oomycete Lagenidium giganteum ARSEF 373.</title>
        <authorList>
            <person name="Morgan W.R."/>
            <person name="Tartar A."/>
        </authorList>
    </citation>
    <scope>NUCLEOTIDE SEQUENCE</scope>
    <source>
        <strain evidence="2">ARSEF 373</strain>
    </source>
</reference>
<accession>A0AAV2ZD00</accession>
<comment type="caution">
    <text evidence="2">The sequence shown here is derived from an EMBL/GenBank/DDBJ whole genome shotgun (WGS) entry which is preliminary data.</text>
</comment>
<dbReference type="AlphaFoldDB" id="A0AAV2ZD00"/>
<evidence type="ECO:0000256" key="1">
    <source>
        <dbReference type="SAM" id="MobiDB-lite"/>
    </source>
</evidence>
<gene>
    <name evidence="2" type="ORF">N0F65_002845</name>
</gene>
<feature type="compositionally biased region" description="Basic residues" evidence="1">
    <location>
        <begin position="1"/>
        <end position="11"/>
    </location>
</feature>
<evidence type="ECO:0008006" key="4">
    <source>
        <dbReference type="Google" id="ProtNLM"/>
    </source>
</evidence>
<feature type="compositionally biased region" description="Basic and acidic residues" evidence="1">
    <location>
        <begin position="74"/>
        <end position="88"/>
    </location>
</feature>
<feature type="compositionally biased region" description="Acidic residues" evidence="1">
    <location>
        <begin position="46"/>
        <end position="62"/>
    </location>
</feature>
<dbReference type="PANTHER" id="PTHR13282">
    <property type="entry name" value="PROTEIN FAM32A"/>
    <property type="match status" value="1"/>
</dbReference>
<dbReference type="Proteomes" id="UP001146120">
    <property type="component" value="Unassembled WGS sequence"/>
</dbReference>
<dbReference type="PANTHER" id="PTHR13282:SF6">
    <property type="entry name" value="PROTEIN FAM32A"/>
    <property type="match status" value="1"/>
</dbReference>
<dbReference type="Pfam" id="PF08555">
    <property type="entry name" value="FAM32A"/>
    <property type="match status" value="1"/>
</dbReference>
<name>A0AAV2ZD00_9STRA</name>
<protein>
    <recommendedName>
        <fullName evidence="4">FAM32A-like protein</fullName>
    </recommendedName>
</protein>
<organism evidence="2 3">
    <name type="scientific">Lagenidium giganteum</name>
    <dbReference type="NCBI Taxonomy" id="4803"/>
    <lineage>
        <taxon>Eukaryota</taxon>
        <taxon>Sar</taxon>
        <taxon>Stramenopiles</taxon>
        <taxon>Oomycota</taxon>
        <taxon>Peronosporomycetes</taxon>
        <taxon>Pythiales</taxon>
        <taxon>Pythiaceae</taxon>
    </lineage>
</organism>
<dbReference type="InterPro" id="IPR013865">
    <property type="entry name" value="FAM32A"/>
</dbReference>
<evidence type="ECO:0000313" key="2">
    <source>
        <dbReference type="EMBL" id="DBA03437.1"/>
    </source>
</evidence>
<feature type="region of interest" description="Disordered" evidence="1">
    <location>
        <begin position="1"/>
        <end position="88"/>
    </location>
</feature>
<sequence>MEHVVRGKLKLKTGSTLKVASKDKKKKSKKSKKDKKDKKDLLRDDGGDDDERGDVADADDREDILMNDMTPAQRRYEEHRRKREAEEIEKVASKTYRERMEELNQHLSSLTEHHDIPRVSAAGNG</sequence>